<evidence type="ECO:0000256" key="6">
    <source>
        <dbReference type="ARBA" id="ARBA00023002"/>
    </source>
</evidence>
<keyword evidence="13" id="KW-1185">Reference proteome</keyword>
<dbReference type="GO" id="GO:0016705">
    <property type="term" value="F:oxidoreductase activity, acting on paired donors, with incorporation or reduction of molecular oxygen"/>
    <property type="evidence" value="ECO:0007669"/>
    <property type="project" value="InterPro"/>
</dbReference>
<keyword evidence="6 10" id="KW-0560">Oxidoreductase</keyword>
<accession>A0A8H4VMM2</accession>
<dbReference type="CDD" id="cd11065">
    <property type="entry name" value="CYP64-like"/>
    <property type="match status" value="1"/>
</dbReference>
<keyword evidence="7 9" id="KW-0408">Iron</keyword>
<evidence type="ECO:0000256" key="9">
    <source>
        <dbReference type="PIRSR" id="PIRSR602401-1"/>
    </source>
</evidence>
<evidence type="ECO:0000256" key="8">
    <source>
        <dbReference type="ARBA" id="ARBA00023033"/>
    </source>
</evidence>
<feature type="binding site" description="axial binding residue" evidence="9">
    <location>
        <position position="468"/>
    </location>
    <ligand>
        <name>heme</name>
        <dbReference type="ChEBI" id="CHEBI:30413"/>
    </ligand>
    <ligandPart>
        <name>Fe</name>
        <dbReference type="ChEBI" id="CHEBI:18248"/>
    </ligandPart>
</feature>
<keyword evidence="11" id="KW-0812">Transmembrane</keyword>
<evidence type="ECO:0000256" key="2">
    <source>
        <dbReference type="ARBA" id="ARBA00005179"/>
    </source>
</evidence>
<evidence type="ECO:0000256" key="1">
    <source>
        <dbReference type="ARBA" id="ARBA00001971"/>
    </source>
</evidence>
<dbReference type="GO" id="GO:0020037">
    <property type="term" value="F:heme binding"/>
    <property type="evidence" value="ECO:0007669"/>
    <property type="project" value="InterPro"/>
</dbReference>
<evidence type="ECO:0000256" key="3">
    <source>
        <dbReference type="ARBA" id="ARBA00010617"/>
    </source>
</evidence>
<dbReference type="Proteomes" id="UP000521872">
    <property type="component" value="Unassembled WGS sequence"/>
</dbReference>
<evidence type="ECO:0000256" key="7">
    <source>
        <dbReference type="ARBA" id="ARBA00023004"/>
    </source>
</evidence>
<comment type="pathway">
    <text evidence="2">Secondary metabolite biosynthesis.</text>
</comment>
<dbReference type="SUPFAM" id="SSF48264">
    <property type="entry name" value="Cytochrome P450"/>
    <property type="match status" value="1"/>
</dbReference>
<feature type="transmembrane region" description="Helical" evidence="11">
    <location>
        <begin position="7"/>
        <end position="37"/>
    </location>
</feature>
<dbReference type="Pfam" id="PF00067">
    <property type="entry name" value="p450"/>
    <property type="match status" value="1"/>
</dbReference>
<evidence type="ECO:0000313" key="12">
    <source>
        <dbReference type="EMBL" id="KAF4616271.1"/>
    </source>
</evidence>
<evidence type="ECO:0000313" key="13">
    <source>
        <dbReference type="Proteomes" id="UP000521872"/>
    </source>
</evidence>
<keyword evidence="5 9" id="KW-0479">Metal-binding</keyword>
<dbReference type="EMBL" id="JAACJL010000031">
    <property type="protein sequence ID" value="KAF4616271.1"/>
    <property type="molecule type" value="Genomic_DNA"/>
</dbReference>
<evidence type="ECO:0008006" key="14">
    <source>
        <dbReference type="Google" id="ProtNLM"/>
    </source>
</evidence>
<evidence type="ECO:0000256" key="5">
    <source>
        <dbReference type="ARBA" id="ARBA00022723"/>
    </source>
</evidence>
<sequence>MTCQFLLLFWLTIMLSITFDTGTLLLLSGVLGIIYLYRKHVQANNPLSHLPLPPGREGYPLLGNLLELPTQFEWKTYHEWSKELDTDILRVNVAGTTVIVLNSSEAATELLERRSSRYSGRLYLVALPRMPMVNELMGWDYNFVFQDYGPSWRRRRRLMHYNFHPTAALRFRPKLVKAARNILARFLVYPEAVVSNAKYMAGDVIMSIVYGINVLPKDDPYIAAAEKSIHPLVVAAVPGAFLVDAIPILKYVPDWMPGAGFKKKAREWRKLVRFMLEDPFKTTKKMMAEGDYPTSVVSDSLTKMPDVVERDDAYLEDNIQDVAGSMYAAGSDTTSSAIASCILGLLEKPDVLEKAQQQLDSVLKPGDLPDFDDDLPYITAIVMETLRWRDVVPISVPHLLIEEDEYKGYRLPKGSVIIPNAWAMLHDEEIYPDPFEFKPERFLNADGTINKSVRDPAHACWGFGRRICPGRYMAFSQIWIAVASLLTVYDIKKAVDKDGRVIELSHEYTSGLVCTPKPFRCSITPRSKEAEALIRLAATQEVD</sequence>
<dbReference type="InterPro" id="IPR017972">
    <property type="entry name" value="Cyt_P450_CS"/>
</dbReference>
<keyword evidence="8 10" id="KW-0503">Monooxygenase</keyword>
<dbReference type="Gene3D" id="1.10.630.10">
    <property type="entry name" value="Cytochrome P450"/>
    <property type="match status" value="1"/>
</dbReference>
<evidence type="ECO:0000256" key="4">
    <source>
        <dbReference type="ARBA" id="ARBA00022617"/>
    </source>
</evidence>
<dbReference type="GO" id="GO:0005506">
    <property type="term" value="F:iron ion binding"/>
    <property type="evidence" value="ECO:0007669"/>
    <property type="project" value="InterPro"/>
</dbReference>
<dbReference type="PRINTS" id="PR00463">
    <property type="entry name" value="EP450I"/>
</dbReference>
<comment type="cofactor">
    <cofactor evidence="1 9">
        <name>heme</name>
        <dbReference type="ChEBI" id="CHEBI:30413"/>
    </cofactor>
</comment>
<dbReference type="PANTHER" id="PTHR46300">
    <property type="entry name" value="P450, PUTATIVE (EUROFUNG)-RELATED-RELATED"/>
    <property type="match status" value="1"/>
</dbReference>
<reference evidence="12 13" key="1">
    <citation type="submission" date="2019-12" db="EMBL/GenBank/DDBJ databases">
        <authorList>
            <person name="Floudas D."/>
            <person name="Bentzer J."/>
            <person name="Ahren D."/>
            <person name="Johansson T."/>
            <person name="Persson P."/>
            <person name="Tunlid A."/>
        </authorList>
    </citation>
    <scope>NUCLEOTIDE SEQUENCE [LARGE SCALE GENOMIC DNA]</scope>
    <source>
        <strain evidence="12 13">CBS 102.39</strain>
    </source>
</reference>
<protein>
    <recommendedName>
        <fullName evidence="14">Cytochrome P450</fullName>
    </recommendedName>
</protein>
<keyword evidence="11" id="KW-1133">Transmembrane helix</keyword>
<proteinExistence type="inferred from homology"/>
<dbReference type="InterPro" id="IPR036396">
    <property type="entry name" value="Cyt_P450_sf"/>
</dbReference>
<comment type="caution">
    <text evidence="12">The sequence shown here is derived from an EMBL/GenBank/DDBJ whole genome shotgun (WGS) entry which is preliminary data.</text>
</comment>
<dbReference type="PANTHER" id="PTHR46300:SF7">
    <property type="entry name" value="P450, PUTATIVE (EUROFUNG)-RELATED"/>
    <property type="match status" value="1"/>
</dbReference>
<keyword evidence="4 9" id="KW-0349">Heme</keyword>
<dbReference type="GO" id="GO:0004497">
    <property type="term" value="F:monooxygenase activity"/>
    <property type="evidence" value="ECO:0007669"/>
    <property type="project" value="UniProtKB-KW"/>
</dbReference>
<dbReference type="InterPro" id="IPR002401">
    <property type="entry name" value="Cyt_P450_E_grp-I"/>
</dbReference>
<dbReference type="PROSITE" id="PS00086">
    <property type="entry name" value="CYTOCHROME_P450"/>
    <property type="match status" value="1"/>
</dbReference>
<evidence type="ECO:0000256" key="11">
    <source>
        <dbReference type="SAM" id="Phobius"/>
    </source>
</evidence>
<comment type="similarity">
    <text evidence="3 10">Belongs to the cytochrome P450 family.</text>
</comment>
<dbReference type="AlphaFoldDB" id="A0A8H4VMM2"/>
<dbReference type="InterPro" id="IPR001128">
    <property type="entry name" value="Cyt_P450"/>
</dbReference>
<keyword evidence="11" id="KW-0472">Membrane</keyword>
<dbReference type="InterPro" id="IPR050364">
    <property type="entry name" value="Cytochrome_P450_fung"/>
</dbReference>
<organism evidence="12 13">
    <name type="scientific">Agrocybe pediades</name>
    <dbReference type="NCBI Taxonomy" id="84607"/>
    <lineage>
        <taxon>Eukaryota</taxon>
        <taxon>Fungi</taxon>
        <taxon>Dikarya</taxon>
        <taxon>Basidiomycota</taxon>
        <taxon>Agaricomycotina</taxon>
        <taxon>Agaricomycetes</taxon>
        <taxon>Agaricomycetidae</taxon>
        <taxon>Agaricales</taxon>
        <taxon>Agaricineae</taxon>
        <taxon>Strophariaceae</taxon>
        <taxon>Agrocybe</taxon>
    </lineage>
</organism>
<dbReference type="PRINTS" id="PR00385">
    <property type="entry name" value="P450"/>
</dbReference>
<gene>
    <name evidence="12" type="ORF">D9613_008318</name>
</gene>
<evidence type="ECO:0000256" key="10">
    <source>
        <dbReference type="RuleBase" id="RU000461"/>
    </source>
</evidence>
<name>A0A8H4VMM2_9AGAR</name>